<keyword evidence="3 6" id="KW-1133">Transmembrane helix</keyword>
<evidence type="ECO:0000256" key="2">
    <source>
        <dbReference type="ARBA" id="ARBA00022692"/>
    </source>
</evidence>
<evidence type="ECO:0000313" key="8">
    <source>
        <dbReference type="EMBL" id="KJK73493.1"/>
    </source>
</evidence>
<evidence type="ECO:0000313" key="9">
    <source>
        <dbReference type="Proteomes" id="UP000054544"/>
    </source>
</evidence>
<dbReference type="PANTHER" id="PTHR33048:SF96">
    <property type="entry name" value="INTEGRAL MEMBRANE PROTEIN"/>
    <property type="match status" value="1"/>
</dbReference>
<feature type="domain" description="Rhodopsin" evidence="7">
    <location>
        <begin position="236"/>
        <end position="306"/>
    </location>
</feature>
<reference evidence="9" key="1">
    <citation type="journal article" date="2014" name="BMC Genomics">
        <title>The genome sequence of the biocontrol fungus Metarhizium anisopliae and comparative genomics of Metarhizium species.</title>
        <authorList>
            <person name="Pattemore J.A."/>
            <person name="Hane J.K."/>
            <person name="Williams A.H."/>
            <person name="Wilson B.A."/>
            <person name="Stodart B.J."/>
            <person name="Ash G.J."/>
        </authorList>
    </citation>
    <scope>NUCLEOTIDE SEQUENCE [LARGE SCALE GENOMIC DNA]</scope>
    <source>
        <strain evidence="9">BRIP 53293</strain>
    </source>
</reference>
<protein>
    <recommendedName>
        <fullName evidence="7">Rhodopsin domain-containing protein</fullName>
    </recommendedName>
</protein>
<comment type="similarity">
    <text evidence="5">Belongs to the SAT4 family.</text>
</comment>
<feature type="transmembrane region" description="Helical" evidence="6">
    <location>
        <begin position="95"/>
        <end position="120"/>
    </location>
</feature>
<keyword evidence="2 6" id="KW-0812">Transmembrane</keyword>
<feature type="transmembrane region" description="Helical" evidence="6">
    <location>
        <begin position="12"/>
        <end position="33"/>
    </location>
</feature>
<feature type="transmembrane region" description="Helical" evidence="6">
    <location>
        <begin position="54"/>
        <end position="75"/>
    </location>
</feature>
<evidence type="ECO:0000256" key="1">
    <source>
        <dbReference type="ARBA" id="ARBA00004141"/>
    </source>
</evidence>
<proteinExistence type="inferred from homology"/>
<dbReference type="PANTHER" id="PTHR33048">
    <property type="entry name" value="PTH11-LIKE INTEGRAL MEMBRANE PROTEIN (AFU_ORTHOLOGUE AFUA_5G11245)"/>
    <property type="match status" value="1"/>
</dbReference>
<organism evidence="8 9">
    <name type="scientific">Metarhizium anisopliae BRIP 53293</name>
    <dbReference type="NCBI Taxonomy" id="1291518"/>
    <lineage>
        <taxon>Eukaryota</taxon>
        <taxon>Fungi</taxon>
        <taxon>Dikarya</taxon>
        <taxon>Ascomycota</taxon>
        <taxon>Pezizomycotina</taxon>
        <taxon>Sordariomycetes</taxon>
        <taxon>Hypocreomycetidae</taxon>
        <taxon>Hypocreales</taxon>
        <taxon>Clavicipitaceae</taxon>
        <taxon>Metarhizium</taxon>
    </lineage>
</organism>
<comment type="subcellular location">
    <subcellularLocation>
        <location evidence="1">Membrane</location>
        <topology evidence="1">Multi-pass membrane protein</topology>
    </subcellularLocation>
</comment>
<evidence type="ECO:0000256" key="3">
    <source>
        <dbReference type="ARBA" id="ARBA00022989"/>
    </source>
</evidence>
<feature type="transmembrane region" description="Helical" evidence="6">
    <location>
        <begin position="242"/>
        <end position="262"/>
    </location>
</feature>
<keyword evidence="4 6" id="KW-0472">Membrane</keyword>
<evidence type="ECO:0000256" key="4">
    <source>
        <dbReference type="ARBA" id="ARBA00023136"/>
    </source>
</evidence>
<feature type="transmembrane region" description="Helical" evidence="6">
    <location>
        <begin position="132"/>
        <end position="150"/>
    </location>
</feature>
<dbReference type="EMBL" id="KE384820">
    <property type="protein sequence ID" value="KJK73493.1"/>
    <property type="molecule type" value="Genomic_DNA"/>
</dbReference>
<evidence type="ECO:0000256" key="5">
    <source>
        <dbReference type="ARBA" id="ARBA00038359"/>
    </source>
</evidence>
<gene>
    <name evidence="8" type="ORF">H634G_11260</name>
</gene>
<feature type="transmembrane region" description="Helical" evidence="6">
    <location>
        <begin position="185"/>
        <end position="207"/>
    </location>
</feature>
<feature type="domain" description="Rhodopsin" evidence="7">
    <location>
        <begin position="45"/>
        <end position="209"/>
    </location>
</feature>
<dbReference type="InterPro" id="IPR052337">
    <property type="entry name" value="SAT4-like"/>
</dbReference>
<name>A0A0D9NIF1_METAN</name>
<evidence type="ECO:0000256" key="6">
    <source>
        <dbReference type="SAM" id="Phobius"/>
    </source>
</evidence>
<dbReference type="GO" id="GO:0016020">
    <property type="term" value="C:membrane"/>
    <property type="evidence" value="ECO:0007669"/>
    <property type="project" value="UniProtKB-SubCell"/>
</dbReference>
<sequence length="569" mass="63101">MPIITDQGKKLLGVQVVCLAIVWLLITPLRVLSRVLTKKRSNRTWKQMPWMEDASMFVALLLYTLMAGFALEGIIDGGIGKHTSDISLEEASIAFRAWFICELTYGPLSAVIRTSIALLLLRLNPSRIQKRILYVCMAIVYAFTVVYFLINLLQCSPPSYFWEQFRDFDMAGRCDNPHLLPNAAIAHSVIAATSDLVISMLSTYTIARSFINSPTGTTLEGKRRQGRVQTAMAVLRRNKTKVVIMIFLGLGGTAGAVMLARIRYIKILEITPDFLYRTVDVAVWSIIEPCVGIVAGSLPYIRPLFQHRSTLKDSSNSITLVSDASPATGVRIHQDYAVEYRSATPQDHLGTTTTCNKWLHEPTDNIIPVPRPILFGTRKLASSKDGAGHQNSHDTETVTFSTRLSSTALAREFGVPRNRLRYRFQGRPPKVGQAASNLKLSQPEEAALCRYIDRLDHINLASAPSGFRTGVGKDQLVIARRNRAHYFGIPENRKSAAATEAISATGHFVPAFLILSEQMHMASLYEISELDADTAIRPTSTGYSNNESSLEWLNILTNIQQTSKARGVS</sequence>
<dbReference type="Pfam" id="PF20684">
    <property type="entry name" value="Fung_rhodopsin"/>
    <property type="match status" value="2"/>
</dbReference>
<accession>A0A0D9NIF1</accession>
<dbReference type="AlphaFoldDB" id="A0A0D9NIF1"/>
<evidence type="ECO:0000259" key="7">
    <source>
        <dbReference type="Pfam" id="PF20684"/>
    </source>
</evidence>
<keyword evidence="9" id="KW-1185">Reference proteome</keyword>
<dbReference type="Proteomes" id="UP000054544">
    <property type="component" value="Unassembled WGS sequence"/>
</dbReference>
<dbReference type="InterPro" id="IPR049326">
    <property type="entry name" value="Rhodopsin_dom_fungi"/>
</dbReference>